<dbReference type="CDD" id="cd03714">
    <property type="entry name" value="RT_DIRS1"/>
    <property type="match status" value="1"/>
</dbReference>
<dbReference type="SUPFAM" id="SSF56672">
    <property type="entry name" value="DNA/RNA polymerases"/>
    <property type="match status" value="1"/>
</dbReference>
<dbReference type="Proteomes" id="UP000279307">
    <property type="component" value="Chromosome 2"/>
</dbReference>
<dbReference type="InterPro" id="IPR013762">
    <property type="entry name" value="Integrase-like_cat_sf"/>
</dbReference>
<sequence>MDGSSRVSELTAYNLDRFALLDSPLYLDDENKENEGENQNPTNLEVTESEKDDDFVELDKETLEILGEGLPEKEGEFLFHPKLAKAWKKVLIEGIDKESKTKLLRLYPSKGNCPLHTPKLNPEVEAIVNDTAKKRDKYLAIDQDLCGAGLSALGKAVNMILNDTHVEIDRKELLSALTNSGRLMCELFKQLTKARKAFLYPGLDKKAKVLLEKADTDEFLFGSTLSQRVKTAKSVEKVGLSLKTPATEKKLPFKPHSALNWRGPPARYNKQPQAGYHRRVPPRTYPQHKAQAQLQSNVVRNTSLNPQDAPHLQEVINDLLRIGAIEQCIPYESQFLSSYFLVPKPSGKFRFVLNLKNLNKSIQTEHFKMEDIRTALRLMTKSCFMATLDLQDAYFLIPIEENSRKFLRFMWSDDLWEFTCLPFGLNTAPWIYTKITKPVVNFLRAKGFLFVVYLDDWLCFGKDAKECLKNIESTQRVLRSLGFLINLHKSNLTPNTRCQFLGFILDANRMTIELPKKKRQSILLLIKKIRTLQSCTIREFAQFVGNITAACPAIQYGWLYSKVFERQKYLALLRSNGNFDAKMRLSTILNPDLDWWESHILDAVNPIKQQQYVLEIFSDESLTGWGAACNGEMTYGAWNESDRNAHINYLELVAAFNALRCFAATKRDCEILLRIDNTTAIAYINRMGGIQYPHLNSITRKIWQWCEHRNLWITASYIASKENVEADLGSRIVNIDIEWELAPWAFQTVVQRFGVPDIDLFASGINTKCQTFCSWHRDPEAFCVDAFTIAWTEYQFYAFPPFALILGVLRKIQVDQAQDATSTGSKNDISDRDIVRQSFQRLNITEDAVDLLLTQSKNSITQSTLKQYAKSLEDWARFCVKKNFDIFTPQVNQVIDWLLAKYKAGASYGTVNTLRSALICGDRIGKNPIISRFLKGAFNERPSKPKYQRIYDLEPVLKELEKLHPLEDLNLQDLTNKLVVLLAIVTAHRKQTFALIRVSNIRRVVTGYEIEIPDRIKTTRPGSCQPLLTLPLFRGNPKLCVASTLETYLAVTKHIRGTIDSLFITTRKPFRAASKDTISGWIRTFLGKCGIGGHYGPHSIRHAATSAAFRKGVDLAVIKRLAGWLEKSSNFDRFYNRPIVQTTDTFAAAILQ</sequence>
<comment type="caution">
    <text evidence="6">The sequence shown here is derived from an EMBL/GenBank/DDBJ whole genome shotgun (WGS) entry which is preliminary data.</text>
</comment>
<dbReference type="InterPro" id="IPR010998">
    <property type="entry name" value="Integrase_recombinase_N"/>
</dbReference>
<accession>A0A3L8DZV6</accession>
<feature type="domain" description="Reverse transcriptase" evidence="4">
    <location>
        <begin position="323"/>
        <end position="505"/>
    </location>
</feature>
<reference evidence="6" key="1">
    <citation type="journal article" date="2018" name="Genome Res.">
        <title>The genomic architecture and molecular evolution of ant odorant receptors.</title>
        <authorList>
            <person name="McKenzie S.K."/>
            <person name="Kronauer D.J.C."/>
        </authorList>
    </citation>
    <scope>NUCLEOTIDE SEQUENCE [LARGE SCALE GENOMIC DNA]</scope>
    <source>
        <strain evidence="6">Clonal line C1</strain>
    </source>
</reference>
<dbReference type="InterPro" id="IPR043502">
    <property type="entry name" value="DNA/RNA_pol_sf"/>
</dbReference>
<feature type="region of interest" description="Disordered" evidence="3">
    <location>
        <begin position="26"/>
        <end position="53"/>
    </location>
</feature>
<dbReference type="Gene3D" id="1.10.150.130">
    <property type="match status" value="1"/>
</dbReference>
<dbReference type="SUPFAM" id="SSF56349">
    <property type="entry name" value="DNA breaking-rejoining enzymes"/>
    <property type="match status" value="1"/>
</dbReference>
<evidence type="ECO:0000313" key="6">
    <source>
        <dbReference type="EMBL" id="RLU25991.1"/>
    </source>
</evidence>
<evidence type="ECO:0000259" key="5">
    <source>
        <dbReference type="PROSITE" id="PS51898"/>
    </source>
</evidence>
<dbReference type="InterPro" id="IPR011010">
    <property type="entry name" value="DNA_brk_join_enz"/>
</dbReference>
<evidence type="ECO:0000256" key="1">
    <source>
        <dbReference type="ARBA" id="ARBA00023125"/>
    </source>
</evidence>
<dbReference type="InterPro" id="IPR000477">
    <property type="entry name" value="RT_dom"/>
</dbReference>
<dbReference type="PANTHER" id="PTHR33050:SF7">
    <property type="entry name" value="RIBONUCLEASE H"/>
    <property type="match status" value="1"/>
</dbReference>
<dbReference type="Gene3D" id="3.30.70.270">
    <property type="match status" value="1"/>
</dbReference>
<dbReference type="Gene3D" id="1.10.443.10">
    <property type="entry name" value="Intergrase catalytic core"/>
    <property type="match status" value="1"/>
</dbReference>
<dbReference type="CDD" id="cd09275">
    <property type="entry name" value="RNase_HI_RT_DIRS1"/>
    <property type="match status" value="1"/>
</dbReference>
<organism evidence="6">
    <name type="scientific">Ooceraea biroi</name>
    <name type="common">Clonal raider ant</name>
    <name type="synonym">Cerapachys biroi</name>
    <dbReference type="NCBI Taxonomy" id="2015173"/>
    <lineage>
        <taxon>Eukaryota</taxon>
        <taxon>Metazoa</taxon>
        <taxon>Ecdysozoa</taxon>
        <taxon>Arthropoda</taxon>
        <taxon>Hexapoda</taxon>
        <taxon>Insecta</taxon>
        <taxon>Pterygota</taxon>
        <taxon>Neoptera</taxon>
        <taxon>Endopterygota</taxon>
        <taxon>Hymenoptera</taxon>
        <taxon>Apocrita</taxon>
        <taxon>Aculeata</taxon>
        <taxon>Formicoidea</taxon>
        <taxon>Formicidae</taxon>
        <taxon>Dorylinae</taxon>
        <taxon>Ooceraea</taxon>
    </lineage>
</organism>
<dbReference type="OrthoDB" id="7701645at2759"/>
<proteinExistence type="predicted"/>
<dbReference type="GO" id="GO:0071897">
    <property type="term" value="P:DNA biosynthetic process"/>
    <property type="evidence" value="ECO:0007669"/>
    <property type="project" value="UniProtKB-ARBA"/>
</dbReference>
<dbReference type="Gene3D" id="3.10.10.10">
    <property type="entry name" value="HIV Type 1 Reverse Transcriptase, subunit A, domain 1"/>
    <property type="match status" value="1"/>
</dbReference>
<dbReference type="Pfam" id="PF00078">
    <property type="entry name" value="RVT_1"/>
    <property type="match status" value="1"/>
</dbReference>
<dbReference type="GO" id="GO:0006310">
    <property type="term" value="P:DNA recombination"/>
    <property type="evidence" value="ECO:0007669"/>
    <property type="project" value="UniProtKB-KW"/>
</dbReference>
<protein>
    <recommendedName>
        <fullName evidence="7">Reverse transcriptase domain-containing protein</fullName>
    </recommendedName>
</protein>
<dbReference type="PANTHER" id="PTHR33050">
    <property type="entry name" value="REVERSE TRANSCRIPTASE DOMAIN-CONTAINING PROTEIN"/>
    <property type="match status" value="1"/>
</dbReference>
<gene>
    <name evidence="6" type="ORF">DMN91_002154</name>
</gene>
<dbReference type="CDD" id="cd00397">
    <property type="entry name" value="DNA_BRE_C"/>
    <property type="match status" value="1"/>
</dbReference>
<keyword evidence="2" id="KW-0233">DNA recombination</keyword>
<dbReference type="InterPro" id="IPR043128">
    <property type="entry name" value="Rev_trsase/Diguanyl_cyclase"/>
</dbReference>
<dbReference type="InterPro" id="IPR052055">
    <property type="entry name" value="Hepadnavirus_pol/RT"/>
</dbReference>
<reference evidence="6" key="2">
    <citation type="submission" date="2018-07" db="EMBL/GenBank/DDBJ databases">
        <authorList>
            <person name="Mckenzie S.K."/>
            <person name="Kronauer D.J.C."/>
        </authorList>
    </citation>
    <scope>NUCLEOTIDE SEQUENCE</scope>
    <source>
        <strain evidence="6">Clonal line C1</strain>
    </source>
</reference>
<name>A0A3L8DZV6_OOCBI</name>
<dbReference type="GO" id="GO:0003677">
    <property type="term" value="F:DNA binding"/>
    <property type="evidence" value="ECO:0007669"/>
    <property type="project" value="UniProtKB-KW"/>
</dbReference>
<evidence type="ECO:0000256" key="2">
    <source>
        <dbReference type="ARBA" id="ARBA00023172"/>
    </source>
</evidence>
<dbReference type="InterPro" id="IPR002104">
    <property type="entry name" value="Integrase_catalytic"/>
</dbReference>
<evidence type="ECO:0000256" key="3">
    <source>
        <dbReference type="SAM" id="MobiDB-lite"/>
    </source>
</evidence>
<dbReference type="GO" id="GO:0015074">
    <property type="term" value="P:DNA integration"/>
    <property type="evidence" value="ECO:0007669"/>
    <property type="project" value="InterPro"/>
</dbReference>
<dbReference type="Pfam" id="PF00589">
    <property type="entry name" value="Phage_integrase"/>
    <property type="match status" value="1"/>
</dbReference>
<keyword evidence="1" id="KW-0238">DNA-binding</keyword>
<dbReference type="PROSITE" id="PS51898">
    <property type="entry name" value="TYR_RECOMBINASE"/>
    <property type="match status" value="1"/>
</dbReference>
<feature type="domain" description="Tyr recombinase" evidence="5">
    <location>
        <begin position="943"/>
        <end position="1151"/>
    </location>
</feature>
<dbReference type="AlphaFoldDB" id="A0A3L8DZV6"/>
<evidence type="ECO:0008006" key="7">
    <source>
        <dbReference type="Google" id="ProtNLM"/>
    </source>
</evidence>
<dbReference type="EMBL" id="QOIP01000002">
    <property type="protein sequence ID" value="RLU25991.1"/>
    <property type="molecule type" value="Genomic_DNA"/>
</dbReference>
<feature type="compositionally biased region" description="Polar residues" evidence="3">
    <location>
        <begin position="37"/>
        <end position="46"/>
    </location>
</feature>
<dbReference type="PROSITE" id="PS50878">
    <property type="entry name" value="RT_POL"/>
    <property type="match status" value="1"/>
</dbReference>
<evidence type="ECO:0000259" key="4">
    <source>
        <dbReference type="PROSITE" id="PS50878"/>
    </source>
</evidence>